<dbReference type="AlphaFoldDB" id="A0A0B3RJS5"/>
<dbReference type="EMBL" id="JSUQ01000017">
    <property type="protein sequence ID" value="KHQ51490.1"/>
    <property type="molecule type" value="Genomic_DNA"/>
</dbReference>
<gene>
    <name evidence="2" type="ORF">OA50_03985</name>
</gene>
<accession>A0A0B3RJS5</accession>
<evidence type="ECO:0000259" key="1">
    <source>
        <dbReference type="Pfam" id="PF18557"/>
    </source>
</evidence>
<reference evidence="2 3" key="1">
    <citation type="submission" date="2014-10" db="EMBL/GenBank/DDBJ databases">
        <title>Genome sequence of Ponticoccus sp. strain UMTAT08 isolated from clonal culture of toxic dinoflagellate Alexandrium tamiyavanichii.</title>
        <authorList>
            <person name="Gan H.Y."/>
            <person name="Muhd D.-D."/>
            <person name="Mohd Noor M.E."/>
            <person name="Yeong Y.S."/>
            <person name="Usup G."/>
        </authorList>
    </citation>
    <scope>NUCLEOTIDE SEQUENCE [LARGE SCALE GENOMIC DNA]</scope>
    <source>
        <strain evidence="2 3">UMTAT08</strain>
    </source>
</reference>
<protein>
    <recommendedName>
        <fullName evidence="1">Anti-sigma factor NepR domain-containing protein</fullName>
    </recommendedName>
</protein>
<organism evidence="2 3">
    <name type="scientific">Mameliella alba</name>
    <dbReference type="NCBI Taxonomy" id="561184"/>
    <lineage>
        <taxon>Bacteria</taxon>
        <taxon>Pseudomonadati</taxon>
        <taxon>Pseudomonadota</taxon>
        <taxon>Alphaproteobacteria</taxon>
        <taxon>Rhodobacterales</taxon>
        <taxon>Roseobacteraceae</taxon>
        <taxon>Mameliella</taxon>
    </lineage>
</organism>
<dbReference type="GeneID" id="66504138"/>
<dbReference type="STRING" id="561184.SAMN05216376_115101"/>
<feature type="domain" description="Anti-sigma factor NepR" evidence="1">
    <location>
        <begin position="16"/>
        <end position="49"/>
    </location>
</feature>
<dbReference type="InterPro" id="IPR041649">
    <property type="entry name" value="NepR"/>
</dbReference>
<keyword evidence="3" id="KW-1185">Reference proteome</keyword>
<sequence>MTKHMTRKQLNSRVVDEIDRNLRQAFDDMAQQPVPDRFTDLLAQLKAAEDKKNSGGQQDA</sequence>
<proteinExistence type="predicted"/>
<evidence type="ECO:0000313" key="2">
    <source>
        <dbReference type="EMBL" id="KHQ51490.1"/>
    </source>
</evidence>
<dbReference type="OrthoDB" id="7875342at2"/>
<comment type="caution">
    <text evidence="2">The sequence shown here is derived from an EMBL/GenBank/DDBJ whole genome shotgun (WGS) entry which is preliminary data.</text>
</comment>
<evidence type="ECO:0000313" key="3">
    <source>
        <dbReference type="Proteomes" id="UP000030960"/>
    </source>
</evidence>
<dbReference type="RefSeq" id="WP_043144664.1">
    <property type="nucleotide sequence ID" value="NZ_BMGQ01000016.1"/>
</dbReference>
<name>A0A0B3RJS5_9RHOB</name>
<dbReference type="Pfam" id="PF18557">
    <property type="entry name" value="NepR"/>
    <property type="match status" value="1"/>
</dbReference>
<dbReference type="Proteomes" id="UP000030960">
    <property type="component" value="Unassembled WGS sequence"/>
</dbReference>